<feature type="region of interest" description="Disordered" evidence="1">
    <location>
        <begin position="1"/>
        <end position="24"/>
    </location>
</feature>
<dbReference type="EMBL" id="WIGM01000195">
    <property type="protein sequence ID" value="KAF6834498.1"/>
    <property type="molecule type" value="Genomic_DNA"/>
</dbReference>
<comment type="caution">
    <text evidence="2">The sequence shown here is derived from an EMBL/GenBank/DDBJ whole genome shotgun (WGS) entry which is preliminary data.</text>
</comment>
<organism evidence="2 3">
    <name type="scientific">Colletotrichum musicola</name>
    <dbReference type="NCBI Taxonomy" id="2175873"/>
    <lineage>
        <taxon>Eukaryota</taxon>
        <taxon>Fungi</taxon>
        <taxon>Dikarya</taxon>
        <taxon>Ascomycota</taxon>
        <taxon>Pezizomycotina</taxon>
        <taxon>Sordariomycetes</taxon>
        <taxon>Hypocreomycetidae</taxon>
        <taxon>Glomerellales</taxon>
        <taxon>Glomerellaceae</taxon>
        <taxon>Colletotrichum</taxon>
        <taxon>Colletotrichum orchidearum species complex</taxon>
    </lineage>
</organism>
<gene>
    <name evidence="2" type="ORF">CMUS01_06130</name>
</gene>
<proteinExistence type="predicted"/>
<sequence length="74" mass="7741">MTAILRPPVAGSASKRPRTGQGSAAEIKVNGRGHAVAEARNRVDQAIAALPLVPCEADHEEAIRTTPMTLEGAR</sequence>
<dbReference type="Proteomes" id="UP000639643">
    <property type="component" value="Unassembled WGS sequence"/>
</dbReference>
<evidence type="ECO:0000313" key="3">
    <source>
        <dbReference type="Proteomes" id="UP000639643"/>
    </source>
</evidence>
<keyword evidence="3" id="KW-1185">Reference proteome</keyword>
<evidence type="ECO:0000313" key="2">
    <source>
        <dbReference type="EMBL" id="KAF6834498.1"/>
    </source>
</evidence>
<reference evidence="2" key="1">
    <citation type="journal article" date="2020" name="Phytopathology">
        <title>Genome Sequence Resources of Colletotrichum truncatum, C. plurivorum, C. musicola, and C. sojae: Four Species Pathogenic to Soybean (Glycine max).</title>
        <authorList>
            <person name="Rogerio F."/>
            <person name="Boufleur T.R."/>
            <person name="Ciampi-Guillardi M."/>
            <person name="Sukno S.A."/>
            <person name="Thon M.R."/>
            <person name="Massola Junior N.S."/>
            <person name="Baroncelli R."/>
        </authorList>
    </citation>
    <scope>NUCLEOTIDE SEQUENCE</scope>
    <source>
        <strain evidence="2">LFN0074</strain>
    </source>
</reference>
<protein>
    <submittedName>
        <fullName evidence="2">Uncharacterized protein</fullName>
    </submittedName>
</protein>
<accession>A0A8H6NIW8</accession>
<dbReference type="AlphaFoldDB" id="A0A8H6NIW8"/>
<name>A0A8H6NIW8_9PEZI</name>
<evidence type="ECO:0000256" key="1">
    <source>
        <dbReference type="SAM" id="MobiDB-lite"/>
    </source>
</evidence>